<evidence type="ECO:0000256" key="6">
    <source>
        <dbReference type="ARBA" id="ARBA00022448"/>
    </source>
</evidence>
<evidence type="ECO:0000256" key="7">
    <source>
        <dbReference type="ARBA" id="ARBA00022490"/>
    </source>
</evidence>
<keyword evidence="12" id="KW-0968">Cytoplasmic vesicle</keyword>
<evidence type="ECO:0000256" key="11">
    <source>
        <dbReference type="ARBA" id="ARBA00023136"/>
    </source>
</evidence>
<keyword evidence="15" id="KW-1185">Reference proteome</keyword>
<evidence type="ECO:0000256" key="13">
    <source>
        <dbReference type="ARBA" id="ARBA00031602"/>
    </source>
</evidence>
<evidence type="ECO:0000256" key="4">
    <source>
        <dbReference type="ARBA" id="ARBA00011775"/>
    </source>
</evidence>
<accession>A0A0V1IYA2</accession>
<keyword evidence="8" id="KW-0931">ER-Golgi transport</keyword>
<dbReference type="InterPro" id="IPR006822">
    <property type="entry name" value="Coatomer_esu"/>
</dbReference>
<keyword evidence="11" id="KW-0472">Membrane</keyword>
<dbReference type="SUPFAM" id="SSF48452">
    <property type="entry name" value="TPR-like"/>
    <property type="match status" value="1"/>
</dbReference>
<dbReference type="InterPro" id="IPR011990">
    <property type="entry name" value="TPR-like_helical_dom_sf"/>
</dbReference>
<sequence>MYVHTVKFSTRFVVLRGLAMTSELNCDAVFEMKNLYYTGNYYDCSLKATKLKEKTTSIDVKLQCDYFIHRSNIAQGMSSITLADISASEASPELFAVRMVAEYLERTEKRQCNPFHTLHYAHFTLADIVQNFTKIANRFHWNSAVIFAIAKIFHHEQVLLLFIILRLFGGVNTDNKYEESLRYLHVCEKSLDCLYLTTLSLLAVGQVVEAKKTVAKMHRLDDDNVIAHMASAAVKMFLGNENIQDAFYIFKELQEKYGSSALLQNALLCCFVLQGKYDDAEEMANDNMKNFSQNPEVFINAIVVSLVQGKSYETVKRYVHLMKEKFACHPWTTDLKEKENEFDKLCETFTA</sequence>
<name>A0A0V1IYA2_TRIPS</name>
<evidence type="ECO:0000313" key="15">
    <source>
        <dbReference type="Proteomes" id="UP000054805"/>
    </source>
</evidence>
<evidence type="ECO:0000256" key="3">
    <source>
        <dbReference type="ARBA" id="ARBA00008827"/>
    </source>
</evidence>
<evidence type="ECO:0000313" key="14">
    <source>
        <dbReference type="EMBL" id="KRZ27729.1"/>
    </source>
</evidence>
<evidence type="ECO:0000256" key="10">
    <source>
        <dbReference type="ARBA" id="ARBA00023034"/>
    </source>
</evidence>
<dbReference type="EMBL" id="JYDS01000067">
    <property type="protein sequence ID" value="KRZ27729.1"/>
    <property type="molecule type" value="Genomic_DNA"/>
</dbReference>
<comment type="caution">
    <text evidence="14">The sequence shown here is derived from an EMBL/GenBank/DDBJ whole genome shotgun (WGS) entry which is preliminary data.</text>
</comment>
<keyword evidence="9" id="KW-0653">Protein transport</keyword>
<evidence type="ECO:0000256" key="2">
    <source>
        <dbReference type="ARBA" id="ARBA00004347"/>
    </source>
</evidence>
<comment type="subcellular location">
    <subcellularLocation>
        <location evidence="2">Cytoplasmic vesicle</location>
        <location evidence="2">COPI-coated vesicle membrane</location>
        <topology evidence="2">Peripheral membrane protein</topology>
        <orientation evidence="2">Cytoplasmic side</orientation>
    </subcellularLocation>
    <subcellularLocation>
        <location evidence="1">Golgi apparatus membrane</location>
        <topology evidence="1">Peripheral membrane protein</topology>
        <orientation evidence="1">Cytoplasmic side</orientation>
    </subcellularLocation>
</comment>
<dbReference type="Proteomes" id="UP000054805">
    <property type="component" value="Unassembled WGS sequence"/>
</dbReference>
<evidence type="ECO:0000256" key="9">
    <source>
        <dbReference type="ARBA" id="ARBA00022927"/>
    </source>
</evidence>
<keyword evidence="6" id="KW-0813">Transport</keyword>
<organism evidence="14 15">
    <name type="scientific">Trichinella pseudospiralis</name>
    <name type="common">Parasitic roundworm</name>
    <dbReference type="NCBI Taxonomy" id="6337"/>
    <lineage>
        <taxon>Eukaryota</taxon>
        <taxon>Metazoa</taxon>
        <taxon>Ecdysozoa</taxon>
        <taxon>Nematoda</taxon>
        <taxon>Enoplea</taxon>
        <taxon>Dorylaimia</taxon>
        <taxon>Trichinellida</taxon>
        <taxon>Trichinellidae</taxon>
        <taxon>Trichinella</taxon>
    </lineage>
</organism>
<protein>
    <recommendedName>
        <fullName evidence="5">Coatomer subunit epsilon</fullName>
    </recommendedName>
    <alternativeName>
        <fullName evidence="13">Epsilon-coat protein</fullName>
    </alternativeName>
</protein>
<dbReference type="GO" id="GO:0000139">
    <property type="term" value="C:Golgi membrane"/>
    <property type="evidence" value="ECO:0007669"/>
    <property type="project" value="UniProtKB-SubCell"/>
</dbReference>
<dbReference type="GO" id="GO:0006890">
    <property type="term" value="P:retrograde vesicle-mediated transport, Golgi to endoplasmic reticulum"/>
    <property type="evidence" value="ECO:0007669"/>
    <property type="project" value="InterPro"/>
</dbReference>
<dbReference type="PANTHER" id="PTHR10805">
    <property type="entry name" value="COATOMER SUBUNIT EPSILON"/>
    <property type="match status" value="1"/>
</dbReference>
<evidence type="ECO:0000256" key="1">
    <source>
        <dbReference type="ARBA" id="ARBA00004255"/>
    </source>
</evidence>
<reference evidence="14 15" key="1">
    <citation type="submission" date="2015-01" db="EMBL/GenBank/DDBJ databases">
        <title>Evolution of Trichinella species and genotypes.</title>
        <authorList>
            <person name="Korhonen P.K."/>
            <person name="Edoardo P."/>
            <person name="Giuseppe L.R."/>
            <person name="Gasser R.B."/>
        </authorList>
    </citation>
    <scope>NUCLEOTIDE SEQUENCE [LARGE SCALE GENOMIC DNA]</scope>
    <source>
        <strain evidence="14">ISS588</strain>
    </source>
</reference>
<evidence type="ECO:0000256" key="5">
    <source>
        <dbReference type="ARBA" id="ARBA00015828"/>
    </source>
</evidence>
<dbReference type="Pfam" id="PF04733">
    <property type="entry name" value="Coatomer_E"/>
    <property type="match status" value="2"/>
</dbReference>
<evidence type="ECO:0000256" key="8">
    <source>
        <dbReference type="ARBA" id="ARBA00022892"/>
    </source>
</evidence>
<dbReference type="GO" id="GO:0005198">
    <property type="term" value="F:structural molecule activity"/>
    <property type="evidence" value="ECO:0007669"/>
    <property type="project" value="InterPro"/>
</dbReference>
<dbReference type="GO" id="GO:0006891">
    <property type="term" value="P:intra-Golgi vesicle-mediated transport"/>
    <property type="evidence" value="ECO:0007669"/>
    <property type="project" value="TreeGrafter"/>
</dbReference>
<dbReference type="Gene3D" id="1.25.40.10">
    <property type="entry name" value="Tetratricopeptide repeat domain"/>
    <property type="match status" value="1"/>
</dbReference>
<proteinExistence type="inferred from homology"/>
<gene>
    <name evidence="14" type="primary">COPE</name>
    <name evidence="14" type="ORF">T4B_10635</name>
</gene>
<dbReference type="GO" id="GO:0015031">
    <property type="term" value="P:protein transport"/>
    <property type="evidence" value="ECO:0007669"/>
    <property type="project" value="UniProtKB-KW"/>
</dbReference>
<keyword evidence="7" id="KW-0963">Cytoplasm</keyword>
<dbReference type="PANTHER" id="PTHR10805:SF0">
    <property type="entry name" value="COATOMER SUBUNIT EPSILON"/>
    <property type="match status" value="1"/>
</dbReference>
<comment type="similarity">
    <text evidence="3">Belongs to the COPE family.</text>
</comment>
<dbReference type="AlphaFoldDB" id="A0A0V1IYA2"/>
<dbReference type="GO" id="GO:0030126">
    <property type="term" value="C:COPI vesicle coat"/>
    <property type="evidence" value="ECO:0007669"/>
    <property type="project" value="TreeGrafter"/>
</dbReference>
<evidence type="ECO:0000256" key="12">
    <source>
        <dbReference type="ARBA" id="ARBA00023329"/>
    </source>
</evidence>
<comment type="subunit">
    <text evidence="4">Oligomeric complex that consists of at least the alpha, beta, beta', gamma, delta, epsilon and zeta subunits.</text>
</comment>
<dbReference type="GO" id="GO:0006888">
    <property type="term" value="P:endoplasmic reticulum to Golgi vesicle-mediated transport"/>
    <property type="evidence" value="ECO:0007669"/>
    <property type="project" value="TreeGrafter"/>
</dbReference>
<keyword evidence="10" id="KW-0333">Golgi apparatus</keyword>